<evidence type="ECO:0000256" key="2">
    <source>
        <dbReference type="ARBA" id="ARBA00022676"/>
    </source>
</evidence>
<name>A0A897NRB8_9EURY</name>
<dbReference type="InterPro" id="IPR001173">
    <property type="entry name" value="Glyco_trans_2-like"/>
</dbReference>
<sequence length="332" mass="37738">MPTLNAGRYLREALDSLLRQTIDDFEIIVVDDGSTDDTLSIVDSYGDERIRLLRRDEPDGLAGALDDGIKAARGKYIARQDADDISAPGRLARQVAFLESHPEVPLVGTATRMITDSGHDIDFRHVLERPTIDDLLDSNQFVHGSVMYRKKEVLDATGGYDTLFETSEDYDLWLRLAQEYPVRNLDAPLYTLRLRQESVFADDLLPAKLFGWYARQRSRGDRKIDLETRIQKDGAAAIYQALSKKEQAEIHTEIAQELLRYGRRRAAFEEAMRAWRYSPLDIESLEIAGLSLAPKRISRRIISVYRSKLNKQIIERNASPEDTDKLTEAGIP</sequence>
<gene>
    <name evidence="5" type="primary">aglO</name>
    <name evidence="5" type="ORF">HSEST_1445</name>
</gene>
<accession>A0A897NRB8</accession>
<dbReference type="PANTHER" id="PTHR43685">
    <property type="entry name" value="GLYCOSYLTRANSFERASE"/>
    <property type="match status" value="1"/>
</dbReference>
<organism evidence="5 6">
    <name type="scientific">Halapricum desulfuricans</name>
    <dbReference type="NCBI Taxonomy" id="2841257"/>
    <lineage>
        <taxon>Archaea</taxon>
        <taxon>Methanobacteriati</taxon>
        <taxon>Methanobacteriota</taxon>
        <taxon>Stenosarchaea group</taxon>
        <taxon>Halobacteria</taxon>
        <taxon>Halobacteriales</taxon>
        <taxon>Haloarculaceae</taxon>
        <taxon>Halapricum</taxon>
    </lineage>
</organism>
<keyword evidence="6" id="KW-1185">Reference proteome</keyword>
<evidence type="ECO:0000256" key="1">
    <source>
        <dbReference type="ARBA" id="ARBA00006739"/>
    </source>
</evidence>
<evidence type="ECO:0000313" key="6">
    <source>
        <dbReference type="Proteomes" id="UP000663292"/>
    </source>
</evidence>
<evidence type="ECO:0000256" key="3">
    <source>
        <dbReference type="ARBA" id="ARBA00022679"/>
    </source>
</evidence>
<dbReference type="EMBL" id="CP064791">
    <property type="protein sequence ID" value="QSG14974.1"/>
    <property type="molecule type" value="Genomic_DNA"/>
</dbReference>
<dbReference type="SUPFAM" id="SSF53448">
    <property type="entry name" value="Nucleotide-diphospho-sugar transferases"/>
    <property type="match status" value="1"/>
</dbReference>
<evidence type="ECO:0000313" key="5">
    <source>
        <dbReference type="EMBL" id="QSG14974.1"/>
    </source>
</evidence>
<dbReference type="InterPro" id="IPR050834">
    <property type="entry name" value="Glycosyltransf_2"/>
</dbReference>
<dbReference type="Proteomes" id="UP000663292">
    <property type="component" value="Chromosome"/>
</dbReference>
<comment type="similarity">
    <text evidence="1">Belongs to the glycosyltransferase 2 family.</text>
</comment>
<dbReference type="Gene3D" id="3.90.550.10">
    <property type="entry name" value="Spore Coat Polysaccharide Biosynthesis Protein SpsA, Chain A"/>
    <property type="match status" value="1"/>
</dbReference>
<keyword evidence="3 5" id="KW-0808">Transferase</keyword>
<evidence type="ECO:0000259" key="4">
    <source>
        <dbReference type="Pfam" id="PF00535"/>
    </source>
</evidence>
<dbReference type="AlphaFoldDB" id="A0A897NRB8"/>
<dbReference type="InterPro" id="IPR029044">
    <property type="entry name" value="Nucleotide-diphossugar_trans"/>
</dbReference>
<proteinExistence type="inferred from homology"/>
<feature type="domain" description="Glycosyltransferase 2-like" evidence="4">
    <location>
        <begin position="1"/>
        <end position="142"/>
    </location>
</feature>
<dbReference type="Pfam" id="PF00535">
    <property type="entry name" value="Glycos_transf_2"/>
    <property type="match status" value="1"/>
</dbReference>
<reference evidence="5 6" key="1">
    <citation type="submission" date="2020-11" db="EMBL/GenBank/DDBJ databases">
        <title>Carbohydrate-dependent, anaerobic sulfur respiration: A novel catabolism in halophilic archaea.</title>
        <authorList>
            <person name="Sorokin D.Y."/>
            <person name="Messina E."/>
            <person name="Smedile F."/>
            <person name="La Cono V."/>
            <person name="Hallsworth J.E."/>
            <person name="Yakimov M.M."/>
        </authorList>
    </citation>
    <scope>NUCLEOTIDE SEQUENCE [LARGE SCALE GENOMIC DNA]</scope>
    <source>
        <strain evidence="5 6">HSR-Est</strain>
    </source>
</reference>
<keyword evidence="2" id="KW-0328">Glycosyltransferase</keyword>
<dbReference type="PANTHER" id="PTHR43685:SF5">
    <property type="entry name" value="GLYCOSYLTRANSFERASE EPSE-RELATED"/>
    <property type="match status" value="1"/>
</dbReference>
<dbReference type="GO" id="GO:0016757">
    <property type="term" value="F:glycosyltransferase activity"/>
    <property type="evidence" value="ECO:0007669"/>
    <property type="project" value="UniProtKB-KW"/>
</dbReference>
<protein>
    <submittedName>
        <fullName evidence="5">Glycosyl transferase family 2</fullName>
    </submittedName>
</protein>